<dbReference type="SUPFAM" id="SSF50447">
    <property type="entry name" value="Translation proteins"/>
    <property type="match status" value="1"/>
</dbReference>
<dbReference type="GO" id="GO:0005737">
    <property type="term" value="C:cytoplasm"/>
    <property type="evidence" value="ECO:0007669"/>
    <property type="project" value="UniProtKB-SubCell"/>
</dbReference>
<dbReference type="HAMAP" id="MF_00014">
    <property type="entry name" value="Ribosome_mat_RimM"/>
    <property type="match status" value="1"/>
</dbReference>
<gene>
    <name evidence="5" type="primary">rimM</name>
    <name evidence="8" type="ORF">C8N47_101208</name>
</gene>
<protein>
    <recommendedName>
        <fullName evidence="5">Ribosome maturation factor RimM</fullName>
    </recommendedName>
</protein>
<dbReference type="InterPro" id="IPR009000">
    <property type="entry name" value="Transl_B-barrel_sf"/>
</dbReference>
<feature type="domain" description="Ribosome maturation factor RimM PRC barrel" evidence="7">
    <location>
        <begin position="107"/>
        <end position="173"/>
    </location>
</feature>
<comment type="caution">
    <text evidence="8">The sequence shown here is derived from an EMBL/GenBank/DDBJ whole genome shotgun (WGS) entry which is preliminary data.</text>
</comment>
<dbReference type="RefSeq" id="WP_107820661.1">
    <property type="nucleotide sequence ID" value="NZ_OY782574.1"/>
</dbReference>
<dbReference type="SUPFAM" id="SSF50346">
    <property type="entry name" value="PRC-barrel domain"/>
    <property type="match status" value="1"/>
</dbReference>
<dbReference type="Pfam" id="PF01782">
    <property type="entry name" value="RimM"/>
    <property type="match status" value="1"/>
</dbReference>
<evidence type="ECO:0000313" key="8">
    <source>
        <dbReference type="EMBL" id="PTN10558.1"/>
    </source>
</evidence>
<keyword evidence="2 5" id="KW-0690">Ribosome biogenesis</keyword>
<dbReference type="PANTHER" id="PTHR33692:SF1">
    <property type="entry name" value="RIBOSOME MATURATION FACTOR RIMM"/>
    <property type="match status" value="1"/>
</dbReference>
<comment type="domain">
    <text evidence="5">The PRC barrel domain binds ribosomal protein uS19.</text>
</comment>
<evidence type="ECO:0000256" key="3">
    <source>
        <dbReference type="ARBA" id="ARBA00022552"/>
    </source>
</evidence>
<evidence type="ECO:0000313" key="9">
    <source>
        <dbReference type="Proteomes" id="UP000243525"/>
    </source>
</evidence>
<comment type="similarity">
    <text evidence="5">Belongs to the RimM family.</text>
</comment>
<keyword evidence="3 5" id="KW-0698">rRNA processing</keyword>
<organism evidence="8 9">
    <name type="scientific">Mangrovibacterium marinum</name>
    <dbReference type="NCBI Taxonomy" id="1639118"/>
    <lineage>
        <taxon>Bacteria</taxon>
        <taxon>Pseudomonadati</taxon>
        <taxon>Bacteroidota</taxon>
        <taxon>Bacteroidia</taxon>
        <taxon>Marinilabiliales</taxon>
        <taxon>Prolixibacteraceae</taxon>
        <taxon>Mangrovibacterium</taxon>
    </lineage>
</organism>
<dbReference type="Pfam" id="PF24986">
    <property type="entry name" value="PRC_RimM"/>
    <property type="match status" value="1"/>
</dbReference>
<dbReference type="Gene3D" id="2.30.30.240">
    <property type="entry name" value="PRC-barrel domain"/>
    <property type="match status" value="1"/>
</dbReference>
<dbReference type="InterPro" id="IPR056792">
    <property type="entry name" value="PRC_RimM"/>
</dbReference>
<dbReference type="InterPro" id="IPR002676">
    <property type="entry name" value="RimM_N"/>
</dbReference>
<dbReference type="InterPro" id="IPR036976">
    <property type="entry name" value="RimM_N_sf"/>
</dbReference>
<comment type="subunit">
    <text evidence="5">Binds ribosomal protein uS19.</text>
</comment>
<reference evidence="8 9" key="1">
    <citation type="submission" date="2018-04" db="EMBL/GenBank/DDBJ databases">
        <title>Genomic Encyclopedia of Archaeal and Bacterial Type Strains, Phase II (KMG-II): from individual species to whole genera.</title>
        <authorList>
            <person name="Goeker M."/>
        </authorList>
    </citation>
    <scope>NUCLEOTIDE SEQUENCE [LARGE SCALE GENOMIC DNA]</scope>
    <source>
        <strain evidence="8 9">DSM 28823</strain>
    </source>
</reference>
<dbReference type="GO" id="GO:0042274">
    <property type="term" value="P:ribosomal small subunit biogenesis"/>
    <property type="evidence" value="ECO:0007669"/>
    <property type="project" value="UniProtKB-UniRule"/>
</dbReference>
<comment type="subcellular location">
    <subcellularLocation>
        <location evidence="5">Cytoplasm</location>
    </subcellularLocation>
</comment>
<dbReference type="Gene3D" id="2.40.30.60">
    <property type="entry name" value="RimM"/>
    <property type="match status" value="1"/>
</dbReference>
<proteinExistence type="inferred from homology"/>
<dbReference type="AlphaFoldDB" id="A0A2T5C6I1"/>
<dbReference type="PANTHER" id="PTHR33692">
    <property type="entry name" value="RIBOSOME MATURATION FACTOR RIMM"/>
    <property type="match status" value="1"/>
</dbReference>
<evidence type="ECO:0000259" key="7">
    <source>
        <dbReference type="Pfam" id="PF24986"/>
    </source>
</evidence>
<dbReference type="NCBIfam" id="TIGR02273">
    <property type="entry name" value="16S_RimM"/>
    <property type="match status" value="1"/>
</dbReference>
<name>A0A2T5C6I1_9BACT</name>
<evidence type="ECO:0000256" key="1">
    <source>
        <dbReference type="ARBA" id="ARBA00022490"/>
    </source>
</evidence>
<keyword evidence="4 5" id="KW-0143">Chaperone</keyword>
<evidence type="ECO:0000256" key="5">
    <source>
        <dbReference type="HAMAP-Rule" id="MF_00014"/>
    </source>
</evidence>
<dbReference type="GO" id="GO:0006364">
    <property type="term" value="P:rRNA processing"/>
    <property type="evidence" value="ECO:0007669"/>
    <property type="project" value="UniProtKB-UniRule"/>
</dbReference>
<evidence type="ECO:0000256" key="4">
    <source>
        <dbReference type="ARBA" id="ARBA00023186"/>
    </source>
</evidence>
<accession>A0A2T5C6I1</accession>
<comment type="function">
    <text evidence="5">An accessory protein needed during the final step in the assembly of 30S ribosomal subunit, possibly for assembly of the head region. Essential for efficient processing of 16S rRNA. May be needed both before and after RbfA during the maturation of 16S rRNA. It has affinity for free ribosomal 30S subunits but not for 70S ribosomes.</text>
</comment>
<sequence>METIPKDDCIKIGYLQKPHGIKGEVTLQLEAGYDLSLEEMPTIFLEIDGLLVPFFLREEGLRFRSAETALLHFDWIDNEEQARKICGTSVYIAREDFIADQEDLSLHQLVGYTLFDSNKGRIGKILQVDDYAGNLLFTVEYGQQEVMIPFSEDFLTRFDEEACEIEMECPEGIFDL</sequence>
<dbReference type="GO" id="GO:0043022">
    <property type="term" value="F:ribosome binding"/>
    <property type="evidence" value="ECO:0007669"/>
    <property type="project" value="InterPro"/>
</dbReference>
<keyword evidence="9" id="KW-1185">Reference proteome</keyword>
<evidence type="ECO:0000259" key="6">
    <source>
        <dbReference type="Pfam" id="PF01782"/>
    </source>
</evidence>
<evidence type="ECO:0000256" key="2">
    <source>
        <dbReference type="ARBA" id="ARBA00022517"/>
    </source>
</evidence>
<keyword evidence="1 5" id="KW-0963">Cytoplasm</keyword>
<dbReference type="GO" id="GO:0005840">
    <property type="term" value="C:ribosome"/>
    <property type="evidence" value="ECO:0007669"/>
    <property type="project" value="InterPro"/>
</dbReference>
<dbReference type="InterPro" id="IPR011033">
    <property type="entry name" value="PRC_barrel-like_sf"/>
</dbReference>
<dbReference type="EMBL" id="QAAD01000001">
    <property type="protein sequence ID" value="PTN10558.1"/>
    <property type="molecule type" value="Genomic_DNA"/>
</dbReference>
<dbReference type="Proteomes" id="UP000243525">
    <property type="component" value="Unassembled WGS sequence"/>
</dbReference>
<dbReference type="OrthoDB" id="9810331at2"/>
<feature type="domain" description="RimM N-terminal" evidence="6">
    <location>
        <begin position="12"/>
        <end position="96"/>
    </location>
</feature>
<dbReference type="InterPro" id="IPR011961">
    <property type="entry name" value="RimM"/>
</dbReference>